<keyword evidence="2" id="KW-0238">DNA-binding</keyword>
<dbReference type="PANTHER" id="PTHR42756:SF1">
    <property type="entry name" value="TRANSCRIPTIONAL REPRESSOR OF EMRAB OPERON"/>
    <property type="match status" value="1"/>
</dbReference>
<feature type="domain" description="HTH marR-type" evidence="4">
    <location>
        <begin position="10"/>
        <end position="142"/>
    </location>
</feature>
<organism evidence="5 6">
    <name type="scientific">Brevibacillus halotolerans</name>
    <dbReference type="NCBI Taxonomy" id="1507437"/>
    <lineage>
        <taxon>Bacteria</taxon>
        <taxon>Bacillati</taxon>
        <taxon>Bacillota</taxon>
        <taxon>Bacilli</taxon>
        <taxon>Bacillales</taxon>
        <taxon>Paenibacillaceae</taxon>
        <taxon>Brevibacillus</taxon>
    </lineage>
</organism>
<dbReference type="SMART" id="SM00347">
    <property type="entry name" value="HTH_MARR"/>
    <property type="match status" value="1"/>
</dbReference>
<dbReference type="Gene3D" id="1.10.10.10">
    <property type="entry name" value="Winged helix-like DNA-binding domain superfamily/Winged helix DNA-binding domain"/>
    <property type="match status" value="1"/>
</dbReference>
<evidence type="ECO:0000256" key="3">
    <source>
        <dbReference type="ARBA" id="ARBA00023163"/>
    </source>
</evidence>
<sequence>MSKVEETPYLDSLELLLSRVVRTYNYKMWQMSHEVGIYPGQLPVLFLLKNKNGRVQKELVTKMKVKAATVTVMLNRMEKSGLIERQPDPDDLRASRVYLTELGKEKLEQIEKVIKEIEKKCFEGFREEEKILLRRFLTHMHRNLSE</sequence>
<evidence type="ECO:0000256" key="2">
    <source>
        <dbReference type="ARBA" id="ARBA00023125"/>
    </source>
</evidence>
<dbReference type="Pfam" id="PF01047">
    <property type="entry name" value="MarR"/>
    <property type="match status" value="1"/>
</dbReference>
<gene>
    <name evidence="5" type="ORF">O0535_19315</name>
</gene>
<dbReference type="PRINTS" id="PR00598">
    <property type="entry name" value="HTHMARR"/>
</dbReference>
<dbReference type="InterPro" id="IPR036388">
    <property type="entry name" value="WH-like_DNA-bd_sf"/>
</dbReference>
<evidence type="ECO:0000256" key="1">
    <source>
        <dbReference type="ARBA" id="ARBA00023015"/>
    </source>
</evidence>
<protein>
    <submittedName>
        <fullName evidence="5">MarR family transcriptional regulator</fullName>
    </submittedName>
</protein>
<evidence type="ECO:0000259" key="4">
    <source>
        <dbReference type="PROSITE" id="PS50995"/>
    </source>
</evidence>
<dbReference type="Proteomes" id="UP001067708">
    <property type="component" value="Unassembled WGS sequence"/>
</dbReference>
<dbReference type="PANTHER" id="PTHR42756">
    <property type="entry name" value="TRANSCRIPTIONAL REGULATOR, MARR"/>
    <property type="match status" value="1"/>
</dbReference>
<evidence type="ECO:0000313" key="6">
    <source>
        <dbReference type="Proteomes" id="UP001067708"/>
    </source>
</evidence>
<dbReference type="PROSITE" id="PS50995">
    <property type="entry name" value="HTH_MARR_2"/>
    <property type="match status" value="1"/>
</dbReference>
<reference evidence="5" key="1">
    <citation type="submission" date="2022-09" db="EMBL/GenBank/DDBJ databases">
        <title>Genome analysis and characterization of larvicidal activity of Brevibacillus strains.</title>
        <authorList>
            <person name="Patrusheva E.V."/>
            <person name="Izotova A.O."/>
            <person name="Toshchakov S.V."/>
            <person name="Sineoky S.P."/>
        </authorList>
    </citation>
    <scope>NUCLEOTIDE SEQUENCE</scope>
    <source>
        <strain evidence="5">VKPM_B-13244</strain>
    </source>
</reference>
<accession>A0ABT4I1F1</accession>
<proteinExistence type="predicted"/>
<dbReference type="SUPFAM" id="SSF46785">
    <property type="entry name" value="Winged helix' DNA-binding domain"/>
    <property type="match status" value="1"/>
</dbReference>
<keyword evidence="6" id="KW-1185">Reference proteome</keyword>
<keyword evidence="3" id="KW-0804">Transcription</keyword>
<dbReference type="InterPro" id="IPR000835">
    <property type="entry name" value="HTH_MarR-typ"/>
</dbReference>
<dbReference type="EMBL" id="JAPTNG010000017">
    <property type="protein sequence ID" value="MCZ0832883.1"/>
    <property type="molecule type" value="Genomic_DNA"/>
</dbReference>
<comment type="caution">
    <text evidence="5">The sequence shown here is derived from an EMBL/GenBank/DDBJ whole genome shotgun (WGS) entry which is preliminary data.</text>
</comment>
<keyword evidence="1" id="KW-0805">Transcription regulation</keyword>
<dbReference type="InterPro" id="IPR036390">
    <property type="entry name" value="WH_DNA-bd_sf"/>
</dbReference>
<evidence type="ECO:0000313" key="5">
    <source>
        <dbReference type="EMBL" id="MCZ0832883.1"/>
    </source>
</evidence>
<name>A0ABT4I1F1_9BACL</name>